<keyword evidence="3" id="KW-1185">Reference proteome</keyword>
<dbReference type="Gene3D" id="3.20.80.10">
    <property type="entry name" value="Regulatory factor, effector binding domain"/>
    <property type="match status" value="1"/>
</dbReference>
<dbReference type="RefSeq" id="WP_012634853.1">
    <property type="nucleotide sequence ID" value="NC_011898.1"/>
</dbReference>
<evidence type="ECO:0000313" key="3">
    <source>
        <dbReference type="Proteomes" id="UP000001349"/>
    </source>
</evidence>
<evidence type="ECO:0000259" key="1">
    <source>
        <dbReference type="Pfam" id="PF14526"/>
    </source>
</evidence>
<dbReference type="HOGENOM" id="CLU_2218467_0_0_9"/>
<name>B8I5X3_RUMCH</name>
<gene>
    <name evidence="2" type="ordered locus">Ccel_0406</name>
</gene>
<feature type="domain" description="Integron-associated effector binding protein" evidence="1">
    <location>
        <begin position="7"/>
        <end position="103"/>
    </location>
</feature>
<dbReference type="InterPro" id="IPR011256">
    <property type="entry name" value="Reg_factor_effector_dom_sf"/>
</dbReference>
<dbReference type="Proteomes" id="UP000001349">
    <property type="component" value="Chromosome"/>
</dbReference>
<protein>
    <recommendedName>
        <fullName evidence="1">Integron-associated effector binding protein domain-containing protein</fullName>
    </recommendedName>
</protein>
<proteinExistence type="predicted"/>
<dbReference type="AlphaFoldDB" id="B8I5X3"/>
<organism evidence="2 3">
    <name type="scientific">Ruminiclostridium cellulolyticum (strain ATCC 35319 / DSM 5812 / JCM 6584 / H10)</name>
    <name type="common">Clostridium cellulolyticum</name>
    <dbReference type="NCBI Taxonomy" id="394503"/>
    <lineage>
        <taxon>Bacteria</taxon>
        <taxon>Bacillati</taxon>
        <taxon>Bacillota</taxon>
        <taxon>Clostridia</taxon>
        <taxon>Eubacteriales</taxon>
        <taxon>Oscillospiraceae</taxon>
        <taxon>Ruminiclostridium</taxon>
    </lineage>
</organism>
<dbReference type="Pfam" id="PF14526">
    <property type="entry name" value="Cass2"/>
    <property type="match status" value="1"/>
</dbReference>
<dbReference type="SUPFAM" id="SSF55136">
    <property type="entry name" value="Probable bacterial effector-binding domain"/>
    <property type="match status" value="1"/>
</dbReference>
<dbReference type="KEGG" id="cce:Ccel_0406"/>
<dbReference type="InterPro" id="IPR029441">
    <property type="entry name" value="Cass2"/>
</dbReference>
<dbReference type="eggNOG" id="COG3708">
    <property type="taxonomic scope" value="Bacteria"/>
</dbReference>
<reference evidence="2 3" key="1">
    <citation type="submission" date="2009-01" db="EMBL/GenBank/DDBJ databases">
        <title>Complete sequence of Clostridium cellulolyticum H10.</title>
        <authorList>
            <consortium name="US DOE Joint Genome Institute"/>
            <person name="Lucas S."/>
            <person name="Copeland A."/>
            <person name="Lapidus A."/>
            <person name="Glavina del Rio T."/>
            <person name="Dalin E."/>
            <person name="Tice H."/>
            <person name="Bruce D."/>
            <person name="Goodwin L."/>
            <person name="Pitluck S."/>
            <person name="Chertkov O."/>
            <person name="Saunders E."/>
            <person name="Brettin T."/>
            <person name="Detter J.C."/>
            <person name="Han C."/>
            <person name="Larimer F."/>
            <person name="Land M."/>
            <person name="Hauser L."/>
            <person name="Kyrpides N."/>
            <person name="Ivanova N."/>
            <person name="Zhou J."/>
            <person name="Richardson P."/>
        </authorList>
    </citation>
    <scope>NUCLEOTIDE SEQUENCE [LARGE SCALE GENOMIC DNA]</scope>
    <source>
        <strain evidence="3">ATCC 35319 / DSM 5812 / JCM 6584 / H10</strain>
    </source>
</reference>
<dbReference type="EMBL" id="CP001348">
    <property type="protein sequence ID" value="ACL74790.1"/>
    <property type="molecule type" value="Genomic_DNA"/>
</dbReference>
<dbReference type="STRING" id="394503.Ccel_0406"/>
<evidence type="ECO:0000313" key="2">
    <source>
        <dbReference type="EMBL" id="ACL74790.1"/>
    </source>
</evidence>
<accession>B8I5X3</accession>
<sequence>MTDWDKGDGDFSYIVGMLMKDGVSVPEGYYYKDIEETDVAIGWIKGRDTADVHSSAHPLTEEAIKENGYKCDKMKWCMELYNCPRYSTPHENGDITLDYYIPINDN</sequence>